<organism evidence="2 3">
    <name type="scientific">Setaria italica</name>
    <name type="common">Foxtail millet</name>
    <name type="synonym">Panicum italicum</name>
    <dbReference type="NCBI Taxonomy" id="4555"/>
    <lineage>
        <taxon>Eukaryota</taxon>
        <taxon>Viridiplantae</taxon>
        <taxon>Streptophyta</taxon>
        <taxon>Embryophyta</taxon>
        <taxon>Tracheophyta</taxon>
        <taxon>Spermatophyta</taxon>
        <taxon>Magnoliopsida</taxon>
        <taxon>Liliopsida</taxon>
        <taxon>Poales</taxon>
        <taxon>Poaceae</taxon>
        <taxon>PACMAD clade</taxon>
        <taxon>Panicoideae</taxon>
        <taxon>Panicodae</taxon>
        <taxon>Paniceae</taxon>
        <taxon>Cenchrinae</taxon>
        <taxon>Setaria</taxon>
    </lineage>
</organism>
<dbReference type="InParanoid" id="K3XU62"/>
<dbReference type="EnsemblPlants" id="KQL07966">
    <property type="protein sequence ID" value="KQL07966"/>
    <property type="gene ID" value="SETIT_005469mg"/>
</dbReference>
<name>K3XU62_SETIT</name>
<dbReference type="AlphaFoldDB" id="K3XU62"/>
<reference evidence="2" key="2">
    <citation type="submission" date="2018-08" db="UniProtKB">
        <authorList>
            <consortium name="EnsemblPlants"/>
        </authorList>
    </citation>
    <scope>IDENTIFICATION</scope>
    <source>
        <strain evidence="2">Yugu1</strain>
    </source>
</reference>
<sequence>MRDAIPDALRASLDPRKQSRRSGPPGGAIRGRRQALARAPRLWQGLER</sequence>
<feature type="region of interest" description="Disordered" evidence="1">
    <location>
        <begin position="1"/>
        <end position="48"/>
    </location>
</feature>
<protein>
    <submittedName>
        <fullName evidence="2">Uncharacterized protein</fullName>
    </submittedName>
</protein>
<dbReference type="Gramene" id="KQL07966">
    <property type="protein sequence ID" value="KQL07966"/>
    <property type="gene ID" value="SETIT_005469mg"/>
</dbReference>
<reference evidence="3" key="1">
    <citation type="journal article" date="2012" name="Nat. Biotechnol.">
        <title>Reference genome sequence of the model plant Setaria.</title>
        <authorList>
            <person name="Bennetzen J.L."/>
            <person name="Schmutz J."/>
            <person name="Wang H."/>
            <person name="Percifield R."/>
            <person name="Hawkins J."/>
            <person name="Pontaroli A.C."/>
            <person name="Estep M."/>
            <person name="Feng L."/>
            <person name="Vaughn J.N."/>
            <person name="Grimwood J."/>
            <person name="Jenkins J."/>
            <person name="Barry K."/>
            <person name="Lindquist E."/>
            <person name="Hellsten U."/>
            <person name="Deshpande S."/>
            <person name="Wang X."/>
            <person name="Wu X."/>
            <person name="Mitros T."/>
            <person name="Triplett J."/>
            <person name="Yang X."/>
            <person name="Ye C.Y."/>
            <person name="Mauro-Herrera M."/>
            <person name="Wang L."/>
            <person name="Li P."/>
            <person name="Sharma M."/>
            <person name="Sharma R."/>
            <person name="Ronald P.C."/>
            <person name="Panaud O."/>
            <person name="Kellogg E.A."/>
            <person name="Brutnell T.P."/>
            <person name="Doust A.N."/>
            <person name="Tuskan G.A."/>
            <person name="Rokhsar D."/>
            <person name="Devos K.M."/>
        </authorList>
    </citation>
    <scope>NUCLEOTIDE SEQUENCE [LARGE SCALE GENOMIC DNA]</scope>
    <source>
        <strain evidence="3">cv. Yugu1</strain>
    </source>
</reference>
<keyword evidence="3" id="KW-1185">Reference proteome</keyword>
<accession>K3XU62</accession>
<evidence type="ECO:0000256" key="1">
    <source>
        <dbReference type="SAM" id="MobiDB-lite"/>
    </source>
</evidence>
<proteinExistence type="predicted"/>
<dbReference type="Proteomes" id="UP000004995">
    <property type="component" value="Unassembled WGS sequence"/>
</dbReference>
<dbReference type="HOGENOM" id="CLU_3160927_0_0_1"/>
<evidence type="ECO:0000313" key="2">
    <source>
        <dbReference type="EnsemblPlants" id="KQL07966"/>
    </source>
</evidence>
<evidence type="ECO:0000313" key="3">
    <source>
        <dbReference type="Proteomes" id="UP000004995"/>
    </source>
</evidence>
<dbReference type="EMBL" id="AGNK02003393">
    <property type="status" value="NOT_ANNOTATED_CDS"/>
    <property type="molecule type" value="Genomic_DNA"/>
</dbReference>